<dbReference type="InterPro" id="IPR008081">
    <property type="entry name" value="Cytoplasmic_FMR1-int"/>
</dbReference>
<keyword evidence="3" id="KW-1185">Reference proteome</keyword>
<dbReference type="GO" id="GO:0031267">
    <property type="term" value="F:small GTPase binding"/>
    <property type="evidence" value="ECO:0007669"/>
    <property type="project" value="InterPro"/>
</dbReference>
<dbReference type="KEGG" id="mbr:MONBRDRAFT_32353"/>
<dbReference type="Pfam" id="PF05994">
    <property type="entry name" value="FragX_IP"/>
    <property type="match status" value="1"/>
</dbReference>
<dbReference type="InParanoid" id="A9UZ01"/>
<organism evidence="2 3">
    <name type="scientific">Monosiga brevicollis</name>
    <name type="common">Choanoflagellate</name>
    <dbReference type="NCBI Taxonomy" id="81824"/>
    <lineage>
        <taxon>Eukaryota</taxon>
        <taxon>Choanoflagellata</taxon>
        <taxon>Craspedida</taxon>
        <taxon>Salpingoecidae</taxon>
        <taxon>Monosiga</taxon>
    </lineage>
</organism>
<dbReference type="GO" id="GO:0030833">
    <property type="term" value="P:regulation of actin filament polymerization"/>
    <property type="evidence" value="ECO:0007669"/>
    <property type="project" value="InterPro"/>
</dbReference>
<evidence type="ECO:0000313" key="2">
    <source>
        <dbReference type="EMBL" id="EDQ89698.1"/>
    </source>
</evidence>
<dbReference type="GeneID" id="5890800"/>
<protein>
    <recommendedName>
        <fullName evidence="1">CYRIA/CYRIB Rac1 binding domain-containing protein</fullName>
    </recommendedName>
</protein>
<dbReference type="Pfam" id="PF07159">
    <property type="entry name" value="CYRIA-B_Rac1-bd"/>
    <property type="match status" value="1"/>
</dbReference>
<dbReference type="RefSeq" id="XP_001745727.1">
    <property type="nucleotide sequence ID" value="XM_001745675.1"/>
</dbReference>
<dbReference type="GO" id="GO:0000902">
    <property type="term" value="P:cell morphogenesis"/>
    <property type="evidence" value="ECO:0000318"/>
    <property type="project" value="GO_Central"/>
</dbReference>
<dbReference type="AlphaFoldDB" id="A9UZ01"/>
<dbReference type="PANTHER" id="PTHR12195">
    <property type="entry name" value="CYTOPLASMIC FMR1-INTERACTING PROTEIN-RELATED"/>
    <property type="match status" value="1"/>
</dbReference>
<accession>A9UZ01</accession>
<dbReference type="eggNOG" id="KOG3534">
    <property type="taxonomic scope" value="Eukaryota"/>
</dbReference>
<sequence>MTDLGGAIQNVMSLSQLRLPDDQPHIEAAAATINYEVDFDTNFQDREAFIAGIAKYVEEAQSLATLNQYLEEGERFAGMLYTWRSCSRSIPAVKSNDQANRTEIYEKTVEVLEPEINKLKSFYDFQREAMSRFCEEIKKLAHPEKLKSFISETTKLTLARMLNMFAVLNALKNVKACLNNDFSFYNRAHGFLNKGKDLNPEDVSQSHKMAFFLATQDSLTQELVQQLRAVDNYVDVLYEIALHCVTMYEKGQYVLPSEKHTLLKVIAFCAFLMDDPDEKASFYRTKKGSIHRFDMALKDLPVVPLYGDMHVKLISFFETSPHFDRSRWSAAYDANNLDHTEKQYNICDKLDGFEQERDSYLARLALFTTVTSKGDSVNSSGMSPTDIALQGLKLVSRWTGTIRELHVWKLANPTNQYLNKECPPDAEDYEKATRYNYTSREKTALVKIVAMIKDVLRHMWSLEGVLNEGIVRDIHLSVQMFLQDKVRDMIRHAIKKKKPRAKTVLMGMRNTCTDWSTGQEPQDDPYLKGEKDQNWKRPEVQARRVGLSSTQLYMFRTMLESLCADDKKKSVKSELDPKYYPGMQDMYERSFYFEYLLNFNATLQRSADLSQLWYREFYLELTQGARVQFPIEMSLPWILVDHVLRTPHANLMEYILFPLDLYNDAANFALEHFKKQFLYDEVEAEADLAFDQLVFKLNAHIFQHFKTVAAGMQLDKDFRNLAEQRKVSIPFAPPDRFSALLRQRHVQLLGRSVDLHKLLTQRLNVALRDAMTQAIQRFESQDLSAIIELEMTIENNRLTHQLLSHHLSLDPFDELYAEANDSATGLGKIRLHVFSELCLDVIPNYCYNTATRRFVRPVHAPVFADGVQRENHMSMPSASRFGNRAMNQAYSAMLELYKGYVGREHFSCAVRLLGYGGVAMCVGEMIDIVTRNIRDLLTPYVINLLDGMPKVAKLPLLDYGTQGTFGFYKLQLQGLMTYPDLQTEVFHSFREVGNAFIIFHLFEETLHLEEVQDLACAKPFQGKPPVIVREGENAEEKRRRVMQEASSMFYMEVIKRAGTPEQQQLALQADTLTRERLCMGLSMFQGVLDKVKAMLKACDEGQQVWFGPEPANGVMDIDECNQFHRLWSAILYTINMGSALAGKDQTTEFFGDGLYWSGAVLIALLGQQHRFEAFDFSNHIAKAFEMDQNDTPQDGITPSKFVANAERRRGLHQQVFSLLDKHLRSNKQQAKYFPPPAHEEFETSV</sequence>
<name>A9UZ01_MONBE</name>
<feature type="domain" description="CYRIA/CYRIB Rac1 binding" evidence="1">
    <location>
        <begin position="58"/>
        <end position="298"/>
    </location>
</feature>
<dbReference type="GO" id="GO:0006417">
    <property type="term" value="P:regulation of translation"/>
    <property type="evidence" value="ECO:0000318"/>
    <property type="project" value="GO_Central"/>
</dbReference>
<dbReference type="OMA" id="DQPNRVE"/>
<evidence type="ECO:0000259" key="1">
    <source>
        <dbReference type="Pfam" id="PF07159"/>
    </source>
</evidence>
<dbReference type="FunCoup" id="A9UZ01">
    <property type="interactions" value="903"/>
</dbReference>
<dbReference type="STRING" id="81824.A9UZ01"/>
<dbReference type="Proteomes" id="UP000001357">
    <property type="component" value="Unassembled WGS sequence"/>
</dbReference>
<dbReference type="EMBL" id="CH991550">
    <property type="protein sequence ID" value="EDQ89698.1"/>
    <property type="molecule type" value="Genomic_DNA"/>
</dbReference>
<dbReference type="GO" id="GO:0031209">
    <property type="term" value="C:SCAR complex"/>
    <property type="evidence" value="ECO:0000318"/>
    <property type="project" value="GO_Central"/>
</dbReference>
<evidence type="ECO:0000313" key="3">
    <source>
        <dbReference type="Proteomes" id="UP000001357"/>
    </source>
</evidence>
<gene>
    <name evidence="2" type="ORF">MONBRDRAFT_32353</name>
</gene>
<dbReference type="InterPro" id="IPR009828">
    <property type="entry name" value="CYRIA/CYRIB_Rac1-bd"/>
</dbReference>
<dbReference type="GO" id="GO:0000340">
    <property type="term" value="F:RNA 7-methylguanosine cap binding"/>
    <property type="evidence" value="ECO:0000318"/>
    <property type="project" value="GO_Central"/>
</dbReference>
<reference evidence="2 3" key="1">
    <citation type="journal article" date="2008" name="Nature">
        <title>The genome of the choanoflagellate Monosiga brevicollis and the origin of metazoans.</title>
        <authorList>
            <consortium name="JGI Sequencing"/>
            <person name="King N."/>
            <person name="Westbrook M.J."/>
            <person name="Young S.L."/>
            <person name="Kuo A."/>
            <person name="Abedin M."/>
            <person name="Chapman J."/>
            <person name="Fairclough S."/>
            <person name="Hellsten U."/>
            <person name="Isogai Y."/>
            <person name="Letunic I."/>
            <person name="Marr M."/>
            <person name="Pincus D."/>
            <person name="Putnam N."/>
            <person name="Rokas A."/>
            <person name="Wright K.J."/>
            <person name="Zuzow R."/>
            <person name="Dirks W."/>
            <person name="Good M."/>
            <person name="Goodstein D."/>
            <person name="Lemons D."/>
            <person name="Li W."/>
            <person name="Lyons J.B."/>
            <person name="Morris A."/>
            <person name="Nichols S."/>
            <person name="Richter D.J."/>
            <person name="Salamov A."/>
            <person name="Bork P."/>
            <person name="Lim W.A."/>
            <person name="Manning G."/>
            <person name="Miller W.T."/>
            <person name="McGinnis W."/>
            <person name="Shapiro H."/>
            <person name="Tjian R."/>
            <person name="Grigoriev I.V."/>
            <person name="Rokhsar D."/>
        </authorList>
    </citation>
    <scope>NUCLEOTIDE SEQUENCE [LARGE SCALE GENOMIC DNA]</scope>
    <source>
        <strain evidence="3">MX1 / ATCC 50154</strain>
    </source>
</reference>
<dbReference type="PRINTS" id="PR01698">
    <property type="entry name" value="CYTOFMRPINTP"/>
</dbReference>
<proteinExistence type="predicted"/>
<dbReference type="PIRSF" id="PIRSF008153">
    <property type="entry name" value="FMR1_interacting"/>
    <property type="match status" value="1"/>
</dbReference>